<reference evidence="6 7" key="1">
    <citation type="submission" date="2020-01" db="EMBL/GenBank/DDBJ databases">
        <title>Muricauda sediminis sp.nov. 40Bstr401.</title>
        <authorList>
            <person name="Xue Z."/>
            <person name="Zhu S."/>
            <person name="Ren N."/>
            <person name="Chen T."/>
            <person name="Chen X."/>
            <person name="Chen J."/>
            <person name="Yang J."/>
        </authorList>
    </citation>
    <scope>NUCLEOTIDE SEQUENCE [LARGE SCALE GENOMIC DNA]</scope>
    <source>
        <strain evidence="6 7">40Bstr401</strain>
    </source>
</reference>
<sequence>MKTKLFSCFIFACSLLFGQKTTHPIVEQLDLSQYEKGQIHNLWLKLGEDTVGEPIKIPVIVARGTQDGEVLGLTAAIHGNELNGIAIIQRAMSALDMATMKGTIIAIPGLNPLAIANNQREFIDLQDLNRLFPGKLNGNRSQQMAYQIAQKIIPLFDYHVDLHTASFGRVNTLYGRGDMQNDTLSTMLRLLEPDIIVSNKGTASFGEASGLTMRAYAISKGVQSITLEYGNPQVYQEEMIERGTKGLQNLMKWLGLQPGEATVPPARNVCSKSYWLFTQKGGYLELYVELNEKLTKGQPIGTMRNAFGEIIEEYVAPEAGIVIGKSTNPVNISGGRIIHLGILQ</sequence>
<evidence type="ECO:0000256" key="4">
    <source>
        <dbReference type="ARBA" id="ARBA00022833"/>
    </source>
</evidence>
<dbReference type="PANTHER" id="PTHR37326:SF1">
    <property type="entry name" value="BLL3975 PROTEIN"/>
    <property type="match status" value="1"/>
</dbReference>
<dbReference type="InterPro" id="IPR053138">
    <property type="entry name" value="N-alpha-Ac-DABA_deacetylase"/>
</dbReference>
<dbReference type="PIRSF" id="PIRSF039012">
    <property type="entry name" value="ASP"/>
    <property type="match status" value="1"/>
</dbReference>
<comment type="cofactor">
    <cofactor evidence="1">
        <name>Zn(2+)</name>
        <dbReference type="ChEBI" id="CHEBI:29105"/>
    </cofactor>
</comment>
<evidence type="ECO:0000259" key="5">
    <source>
        <dbReference type="Pfam" id="PF24827"/>
    </source>
</evidence>
<dbReference type="PANTHER" id="PTHR37326">
    <property type="entry name" value="BLL3975 PROTEIN"/>
    <property type="match status" value="1"/>
</dbReference>
<evidence type="ECO:0000313" key="7">
    <source>
        <dbReference type="Proteomes" id="UP000468707"/>
    </source>
</evidence>
<dbReference type="InterPro" id="IPR055438">
    <property type="entry name" value="AstE_AspA_cat"/>
</dbReference>
<dbReference type="GO" id="GO:0016811">
    <property type="term" value="F:hydrolase activity, acting on carbon-nitrogen (but not peptide) bonds, in linear amides"/>
    <property type="evidence" value="ECO:0007669"/>
    <property type="project" value="InterPro"/>
</dbReference>
<dbReference type="SUPFAM" id="SSF53187">
    <property type="entry name" value="Zn-dependent exopeptidases"/>
    <property type="match status" value="1"/>
</dbReference>
<evidence type="ECO:0000313" key="6">
    <source>
        <dbReference type="EMBL" id="NDV42003.1"/>
    </source>
</evidence>
<dbReference type="Gene3D" id="3.40.630.10">
    <property type="entry name" value="Zn peptidases"/>
    <property type="match status" value="1"/>
</dbReference>
<proteinExistence type="predicted"/>
<keyword evidence="2" id="KW-0479">Metal-binding</keyword>
<dbReference type="CDD" id="cd06251">
    <property type="entry name" value="M14_ASTE_ASPA-like"/>
    <property type="match status" value="1"/>
</dbReference>
<dbReference type="RefSeq" id="WP_163632346.1">
    <property type="nucleotide sequence ID" value="NZ_JAAAMI010000001.1"/>
</dbReference>
<dbReference type="InterPro" id="IPR043795">
    <property type="entry name" value="N-alpha-Ac-DABA-like"/>
</dbReference>
<dbReference type="GO" id="GO:0046872">
    <property type="term" value="F:metal ion binding"/>
    <property type="evidence" value="ECO:0007669"/>
    <property type="project" value="UniProtKB-KW"/>
</dbReference>
<dbReference type="Proteomes" id="UP000468707">
    <property type="component" value="Unassembled WGS sequence"/>
</dbReference>
<evidence type="ECO:0000256" key="2">
    <source>
        <dbReference type="ARBA" id="ARBA00022723"/>
    </source>
</evidence>
<evidence type="ECO:0000256" key="3">
    <source>
        <dbReference type="ARBA" id="ARBA00022801"/>
    </source>
</evidence>
<keyword evidence="4" id="KW-0862">Zinc</keyword>
<evidence type="ECO:0000256" key="1">
    <source>
        <dbReference type="ARBA" id="ARBA00001947"/>
    </source>
</evidence>
<accession>A0A6I5KNJ0</accession>
<comment type="caution">
    <text evidence="6">The sequence shown here is derived from an EMBL/GenBank/DDBJ whole genome shotgun (WGS) entry which is preliminary data.</text>
</comment>
<name>A0A6I5KNJ0_9FLAO</name>
<keyword evidence="7" id="KW-1185">Reference proteome</keyword>
<dbReference type="GO" id="GO:0016788">
    <property type="term" value="F:hydrolase activity, acting on ester bonds"/>
    <property type="evidence" value="ECO:0007669"/>
    <property type="project" value="InterPro"/>
</dbReference>
<protein>
    <submittedName>
        <fullName evidence="6">Peptidase M14</fullName>
    </submittedName>
</protein>
<gene>
    <name evidence="6" type="ORF">GTK07_01585</name>
</gene>
<dbReference type="EMBL" id="JAAAMI010000001">
    <property type="protein sequence ID" value="NDV42003.1"/>
    <property type="molecule type" value="Genomic_DNA"/>
</dbReference>
<organism evidence="6 7">
    <name type="scientific">Flagellimonas sediminis</name>
    <dbReference type="NCBI Taxonomy" id="2696468"/>
    <lineage>
        <taxon>Bacteria</taxon>
        <taxon>Pseudomonadati</taxon>
        <taxon>Bacteroidota</taxon>
        <taxon>Flavobacteriia</taxon>
        <taxon>Flavobacteriales</taxon>
        <taxon>Flavobacteriaceae</taxon>
        <taxon>Flagellimonas</taxon>
    </lineage>
</organism>
<feature type="domain" description="Succinylglutamate desuccinylase/Aspartoacylase catalytic" evidence="5">
    <location>
        <begin position="71"/>
        <end position="252"/>
    </location>
</feature>
<keyword evidence="3" id="KW-0378">Hydrolase</keyword>
<dbReference type="Pfam" id="PF24827">
    <property type="entry name" value="AstE_AspA_cat"/>
    <property type="match status" value="1"/>
</dbReference>
<dbReference type="AlphaFoldDB" id="A0A6I5KNJ0"/>